<evidence type="ECO:0000259" key="8">
    <source>
        <dbReference type="PROSITE" id="PS51202"/>
    </source>
</evidence>
<dbReference type="PATRIC" id="fig|1227455.4.peg.2185"/>
<evidence type="ECO:0000256" key="1">
    <source>
        <dbReference type="ARBA" id="ARBA00003660"/>
    </source>
</evidence>
<dbReference type="GO" id="GO:0005886">
    <property type="term" value="C:plasma membrane"/>
    <property type="evidence" value="ECO:0007669"/>
    <property type="project" value="InterPro"/>
</dbReference>
<dbReference type="InterPro" id="IPR003148">
    <property type="entry name" value="RCK_N"/>
</dbReference>
<comment type="function">
    <text evidence="1">Part of a potassium transport system.</text>
</comment>
<dbReference type="OrthoDB" id="169192at2157"/>
<dbReference type="PANTHER" id="PTHR43833">
    <property type="entry name" value="POTASSIUM CHANNEL PROTEIN 2-RELATED-RELATED"/>
    <property type="match status" value="1"/>
</dbReference>
<dbReference type="Gene3D" id="3.30.70.1450">
    <property type="entry name" value="Regulator of K+ conductance, C-terminal domain"/>
    <property type="match status" value="1"/>
</dbReference>
<keyword evidence="10" id="KW-1185">Reference proteome</keyword>
<keyword evidence="4" id="KW-0630">Potassium</keyword>
<dbReference type="GO" id="GO:0015079">
    <property type="term" value="F:potassium ion transmembrane transporter activity"/>
    <property type="evidence" value="ECO:0007669"/>
    <property type="project" value="InterPro"/>
</dbReference>
<evidence type="ECO:0000313" key="10">
    <source>
        <dbReference type="Proteomes" id="UP000011669"/>
    </source>
</evidence>
<evidence type="ECO:0000256" key="6">
    <source>
        <dbReference type="ARBA" id="ARBA00023065"/>
    </source>
</evidence>
<keyword evidence="2" id="KW-0813">Transport</keyword>
<dbReference type="PROSITE" id="PS51202">
    <property type="entry name" value="RCK_C"/>
    <property type="match status" value="1"/>
</dbReference>
<evidence type="ECO:0000256" key="4">
    <source>
        <dbReference type="ARBA" id="ARBA00022958"/>
    </source>
</evidence>
<reference evidence="9 10" key="1">
    <citation type="journal article" date="2014" name="PLoS Genet.">
        <title>Phylogenetically driven sequencing of extremely halophilic archaea reveals strategies for static and dynamic osmo-response.</title>
        <authorList>
            <person name="Becker E.A."/>
            <person name="Seitzer P.M."/>
            <person name="Tritt A."/>
            <person name="Larsen D."/>
            <person name="Krusor M."/>
            <person name="Yao A.I."/>
            <person name="Wu D."/>
            <person name="Madern D."/>
            <person name="Eisen J.A."/>
            <person name="Darling A.E."/>
            <person name="Facciotti M.T."/>
        </authorList>
    </citation>
    <scope>NUCLEOTIDE SEQUENCE [LARGE SCALE GENOMIC DNA]</scope>
    <source>
        <strain evidence="9 10">DSM 5350</strain>
    </source>
</reference>
<keyword evidence="3" id="KW-0633">Potassium transport</keyword>
<dbReference type="Pfam" id="PF02080">
    <property type="entry name" value="TrkA_C"/>
    <property type="match status" value="1"/>
</dbReference>
<dbReference type="STRING" id="1227455.C449_10663"/>
<dbReference type="InterPro" id="IPR006036">
    <property type="entry name" value="K_uptake_TrkA"/>
</dbReference>
<dbReference type="SUPFAM" id="SSF51735">
    <property type="entry name" value="NAD(P)-binding Rossmann-fold domains"/>
    <property type="match status" value="1"/>
</dbReference>
<dbReference type="EMBL" id="AOMD01000025">
    <property type="protein sequence ID" value="EMA43983.1"/>
    <property type="molecule type" value="Genomic_DNA"/>
</dbReference>
<dbReference type="SUPFAM" id="SSF116726">
    <property type="entry name" value="TrkA C-terminal domain-like"/>
    <property type="match status" value="1"/>
</dbReference>
<dbReference type="InterPro" id="IPR036291">
    <property type="entry name" value="NAD(P)-bd_dom_sf"/>
</dbReference>
<dbReference type="RefSeq" id="WP_006077993.1">
    <property type="nucleotide sequence ID" value="NZ_AOMD01000025.1"/>
</dbReference>
<dbReference type="PRINTS" id="PR00335">
    <property type="entry name" value="KUPTAKETRKA"/>
</dbReference>
<accession>M0MF65</accession>
<dbReference type="AlphaFoldDB" id="M0MF65"/>
<dbReference type="PANTHER" id="PTHR43833:SF5">
    <property type="entry name" value="TRK SYSTEM POTASSIUM UPTAKE PROTEIN TRKA"/>
    <property type="match status" value="1"/>
</dbReference>
<sequence length="222" mass="23143">MRCVIVGYGRVGIRTAQILAEEGHSVLVIDNDPAKIERARETGFAVIEGDGAADEVLAEADLDTADAVGGLTGDPETNFAVCTTANDHGCRTVLRISEEFSEEVYQQYSEGVDEIVYPEQLGAAGAKTALLGGDFNVLADVTEKLAATTLTVPEGSPAIGERVVSLDVPEGARIYAHGRAGEAMEIPLPRTAIEAGDQLAVVAEPDAVAVVRDQLHGDAGDA</sequence>
<keyword evidence="6" id="KW-0406">Ion transport</keyword>
<dbReference type="Proteomes" id="UP000011669">
    <property type="component" value="Unassembled WGS sequence"/>
</dbReference>
<dbReference type="InParanoid" id="M0MF65"/>
<dbReference type="InterPro" id="IPR050721">
    <property type="entry name" value="Trk_Ktr_HKT_K-transport"/>
</dbReference>
<feature type="domain" description="RCK C-terminal" evidence="8">
    <location>
        <begin position="135"/>
        <end position="217"/>
    </location>
</feature>
<gene>
    <name evidence="9" type="ORF">C449_10663</name>
</gene>
<name>M0MF65_9EURY</name>
<dbReference type="InterPro" id="IPR036721">
    <property type="entry name" value="RCK_C_sf"/>
</dbReference>
<feature type="domain" description="RCK N-terminal" evidence="7">
    <location>
        <begin position="1"/>
        <end position="116"/>
    </location>
</feature>
<dbReference type="InterPro" id="IPR006037">
    <property type="entry name" value="RCK_C"/>
</dbReference>
<evidence type="ECO:0000256" key="3">
    <source>
        <dbReference type="ARBA" id="ARBA00022538"/>
    </source>
</evidence>
<evidence type="ECO:0000256" key="5">
    <source>
        <dbReference type="ARBA" id="ARBA00023027"/>
    </source>
</evidence>
<dbReference type="PROSITE" id="PS51201">
    <property type="entry name" value="RCK_N"/>
    <property type="match status" value="1"/>
</dbReference>
<evidence type="ECO:0000256" key="2">
    <source>
        <dbReference type="ARBA" id="ARBA00022448"/>
    </source>
</evidence>
<dbReference type="Pfam" id="PF02254">
    <property type="entry name" value="TrkA_N"/>
    <property type="match status" value="1"/>
</dbReference>
<proteinExistence type="predicted"/>
<organism evidence="9 10">
    <name type="scientific">Halococcus saccharolyticus DSM 5350</name>
    <dbReference type="NCBI Taxonomy" id="1227455"/>
    <lineage>
        <taxon>Archaea</taxon>
        <taxon>Methanobacteriati</taxon>
        <taxon>Methanobacteriota</taxon>
        <taxon>Stenosarchaea group</taxon>
        <taxon>Halobacteria</taxon>
        <taxon>Halobacteriales</taxon>
        <taxon>Halococcaceae</taxon>
        <taxon>Halococcus</taxon>
    </lineage>
</organism>
<dbReference type="FunCoup" id="M0MF65">
    <property type="interactions" value="2"/>
</dbReference>
<keyword evidence="5" id="KW-0520">NAD</keyword>
<comment type="caution">
    <text evidence="9">The sequence shown here is derived from an EMBL/GenBank/DDBJ whole genome shotgun (WGS) entry which is preliminary data.</text>
</comment>
<dbReference type="Gene3D" id="3.40.50.720">
    <property type="entry name" value="NAD(P)-binding Rossmann-like Domain"/>
    <property type="match status" value="1"/>
</dbReference>
<evidence type="ECO:0000259" key="7">
    <source>
        <dbReference type="PROSITE" id="PS51201"/>
    </source>
</evidence>
<evidence type="ECO:0000313" key="9">
    <source>
        <dbReference type="EMBL" id="EMA43983.1"/>
    </source>
</evidence>
<protein>
    <submittedName>
        <fullName evidence="9">TRK potassium uptake system protein</fullName>
    </submittedName>
</protein>